<sequence length="645" mass="72218">MSDKVNVHKNVKMSLFHSGMLDVAQEAILSLAGPQEARRRGSHLRYLPAIVDKAVSSLIGLSRALSGSTEAFDGALNVCQDNWKKLGESLEAADGSFLRGEDAVAAISYTNHLNEFRRLWLRLFGATYSSGGRAEFPPHVFAVHWSEVSTAANLKWMQDAKEGSQRTLAEIELGKAPSFTYFLYILQHTLAVRIELLRCVAEIVENSFRCVNVMVAVRYVHMARTMQREMAKQQKLWEELGLLTPSRLAELSHYHNFESQVVCKFPRSLQSNSTSSKAFALPALFHMRCPFIWIMLNIVWGLQSRLSFLFRNCLTSFSHKKEPTSRDRLKGGSPAIDEQNRVENECQIPSSNVTPLPEGESVAKSEGEKEKNARQNGASTSGPPAAVRNSGRQLRFTSPYDLLMAGLEAWRGNSFRRRSDDGPRQIPVKLTPPFGLCLSPVLGSDCDFVLTRGCRCLVQLLLSITRERNGTTFLLVSDCTRRPGKRAWYRHHYNFGAITSNMTVSAAKERSNGGGQANEDSEMKQLEHWVVNCVFPQRRLSDDAEKRLEQERALIQSVALQALKSPGRRMYFVGDSNSAFYVLRSYEDMDGGRLYFALLLPHCNKTPNTGAEVTGWAFSAMETLCSMWSMPHLSNVAVRLAMSGI</sequence>
<reference evidence="2" key="1">
    <citation type="submission" date="2016-09" db="EMBL/GenBank/DDBJ databases">
        <authorList>
            <person name="Hebert L."/>
            <person name="Moumen B."/>
        </authorList>
    </citation>
    <scope>NUCLEOTIDE SEQUENCE [LARGE SCALE GENOMIC DNA]</scope>
    <source>
        <strain evidence="2">OVI</strain>
    </source>
</reference>
<dbReference type="VEuPathDB" id="TriTrypDB:TEOVI_000244700"/>
<dbReference type="AlphaFoldDB" id="A0A1G4IFH7"/>
<name>A0A1G4IFH7_TRYEQ</name>
<dbReference type="GeneID" id="92376387"/>
<organism evidence="2 3">
    <name type="scientific">Trypanosoma equiperdum</name>
    <dbReference type="NCBI Taxonomy" id="5694"/>
    <lineage>
        <taxon>Eukaryota</taxon>
        <taxon>Discoba</taxon>
        <taxon>Euglenozoa</taxon>
        <taxon>Kinetoplastea</taxon>
        <taxon>Metakinetoplastina</taxon>
        <taxon>Trypanosomatida</taxon>
        <taxon>Trypanosomatidae</taxon>
        <taxon>Trypanosoma</taxon>
    </lineage>
</organism>
<dbReference type="RefSeq" id="XP_067081625.1">
    <property type="nucleotide sequence ID" value="XM_067225524.1"/>
</dbReference>
<proteinExistence type="predicted"/>
<evidence type="ECO:0000256" key="1">
    <source>
        <dbReference type="SAM" id="MobiDB-lite"/>
    </source>
</evidence>
<gene>
    <name evidence="2" type="ORF">TEOVI_000244700</name>
</gene>
<accession>A0A1G4IFH7</accession>
<comment type="caution">
    <text evidence="2">The sequence shown here is derived from an EMBL/GenBank/DDBJ whole genome shotgun (WGS) entry which is preliminary data.</text>
</comment>
<keyword evidence="3" id="KW-1185">Reference proteome</keyword>
<dbReference type="Proteomes" id="UP000195570">
    <property type="component" value="Unassembled WGS sequence"/>
</dbReference>
<feature type="compositionally biased region" description="Basic and acidic residues" evidence="1">
    <location>
        <begin position="361"/>
        <end position="373"/>
    </location>
</feature>
<feature type="region of interest" description="Disordered" evidence="1">
    <location>
        <begin position="321"/>
        <end position="390"/>
    </location>
</feature>
<evidence type="ECO:0000313" key="2">
    <source>
        <dbReference type="EMBL" id="SCU70872.1"/>
    </source>
</evidence>
<evidence type="ECO:0000313" key="3">
    <source>
        <dbReference type="Proteomes" id="UP000195570"/>
    </source>
</evidence>
<dbReference type="EMBL" id="CZPT02001527">
    <property type="protein sequence ID" value="SCU70872.1"/>
    <property type="molecule type" value="Genomic_DNA"/>
</dbReference>
<feature type="compositionally biased region" description="Basic and acidic residues" evidence="1">
    <location>
        <begin position="321"/>
        <end position="330"/>
    </location>
</feature>
<protein>
    <submittedName>
        <fullName evidence="2">Uncharacterized protein</fullName>
    </submittedName>
</protein>